<dbReference type="Gene3D" id="3.30.1490.20">
    <property type="entry name" value="ATP-grasp fold, A domain"/>
    <property type="match status" value="1"/>
</dbReference>
<sequence length="326" mass="36208">MSTIVKPIAIFHEHQEWFKPLFNELEQNEIPYVRLDAARHTYDIAAQDIPYSLFFNRMSPSAYLRNNENGIFYTLSLLAHLESKGIPVVNGYKAFQYETSKALQISLLEKLGLPYPKSRVINHASQAIAAANGLRYPIVVKANIGGSGAGITRFDSQEELALAVSTNQINLGIDHTALVQEYITARDGHITRVETLGGKYLYAIKVYTDGESFNLCPADICQTTGGKELVRNACAIDAPKNGMRVEAYTPPQDVIDAIEKIVQEAGIDVGGIEYMVDDRDGQLYYYDVNALSNFVADAVNVIGFNPHARLVEFLETKAQLKLEEVK</sequence>
<dbReference type="Gene3D" id="3.30.470.20">
    <property type="entry name" value="ATP-grasp fold, B domain"/>
    <property type="match status" value="1"/>
</dbReference>
<evidence type="ECO:0000313" key="4">
    <source>
        <dbReference type="Proteomes" id="UP000603640"/>
    </source>
</evidence>
<dbReference type="EMBL" id="JACRVF010000001">
    <property type="protein sequence ID" value="MBC5992454.1"/>
    <property type="molecule type" value="Genomic_DNA"/>
</dbReference>
<evidence type="ECO:0000259" key="2">
    <source>
        <dbReference type="PROSITE" id="PS50975"/>
    </source>
</evidence>
<reference evidence="3" key="1">
    <citation type="submission" date="2020-08" db="EMBL/GenBank/DDBJ databases">
        <title>Pontibacter sp. SD6 16S ribosomal RNA gene Genome sequencing and assembly.</title>
        <authorList>
            <person name="Kang M."/>
        </authorList>
    </citation>
    <scope>NUCLEOTIDE SEQUENCE</scope>
    <source>
        <strain evidence="3">SD6</strain>
    </source>
</reference>
<keyword evidence="4" id="KW-1185">Reference proteome</keyword>
<evidence type="ECO:0000313" key="3">
    <source>
        <dbReference type="EMBL" id="MBC5992454.1"/>
    </source>
</evidence>
<dbReference type="GO" id="GO:0009432">
    <property type="term" value="P:SOS response"/>
    <property type="evidence" value="ECO:0007669"/>
    <property type="project" value="TreeGrafter"/>
</dbReference>
<dbReference type="Gene3D" id="3.40.50.20">
    <property type="match status" value="1"/>
</dbReference>
<dbReference type="RefSeq" id="WP_187066398.1">
    <property type="nucleotide sequence ID" value="NZ_JACRVF010000001.1"/>
</dbReference>
<protein>
    <submittedName>
        <fullName evidence="3">ATP-grasp domain-containing protein</fullName>
    </submittedName>
</protein>
<dbReference type="GO" id="GO:0005524">
    <property type="term" value="F:ATP binding"/>
    <property type="evidence" value="ECO:0007669"/>
    <property type="project" value="UniProtKB-UniRule"/>
</dbReference>
<dbReference type="Pfam" id="PF08443">
    <property type="entry name" value="RimK"/>
    <property type="match status" value="1"/>
</dbReference>
<dbReference type="PROSITE" id="PS50975">
    <property type="entry name" value="ATP_GRASP"/>
    <property type="match status" value="1"/>
</dbReference>
<gene>
    <name evidence="3" type="ORF">H8S84_06350</name>
</gene>
<dbReference type="GO" id="GO:0018169">
    <property type="term" value="F:ribosomal S6-glutamic acid ligase activity"/>
    <property type="evidence" value="ECO:0007669"/>
    <property type="project" value="TreeGrafter"/>
</dbReference>
<dbReference type="AlphaFoldDB" id="A0A923SI55"/>
<accession>A0A923SI55</accession>
<dbReference type="InterPro" id="IPR013651">
    <property type="entry name" value="ATP-grasp_RimK-type"/>
</dbReference>
<dbReference type="GO" id="GO:0046872">
    <property type="term" value="F:metal ion binding"/>
    <property type="evidence" value="ECO:0007669"/>
    <property type="project" value="InterPro"/>
</dbReference>
<dbReference type="GO" id="GO:0005737">
    <property type="term" value="C:cytoplasm"/>
    <property type="evidence" value="ECO:0007669"/>
    <property type="project" value="TreeGrafter"/>
</dbReference>
<dbReference type="PANTHER" id="PTHR21621">
    <property type="entry name" value="RIBOSOMAL PROTEIN S6 MODIFICATION PROTEIN"/>
    <property type="match status" value="1"/>
</dbReference>
<comment type="caution">
    <text evidence="3">The sequence shown here is derived from an EMBL/GenBank/DDBJ whole genome shotgun (WGS) entry which is preliminary data.</text>
</comment>
<organism evidence="3 4">
    <name type="scientific">Pontibacter cellulosilyticus</name>
    <dbReference type="NCBI Taxonomy" id="1720253"/>
    <lineage>
        <taxon>Bacteria</taxon>
        <taxon>Pseudomonadati</taxon>
        <taxon>Bacteroidota</taxon>
        <taxon>Cytophagia</taxon>
        <taxon>Cytophagales</taxon>
        <taxon>Hymenobacteraceae</taxon>
        <taxon>Pontibacter</taxon>
    </lineage>
</organism>
<evidence type="ECO:0000256" key="1">
    <source>
        <dbReference type="PROSITE-ProRule" id="PRU00409"/>
    </source>
</evidence>
<keyword evidence="1" id="KW-0547">Nucleotide-binding</keyword>
<proteinExistence type="predicted"/>
<feature type="domain" description="ATP-grasp" evidence="2">
    <location>
        <begin position="105"/>
        <end position="315"/>
    </location>
</feature>
<dbReference type="InterPro" id="IPR013815">
    <property type="entry name" value="ATP_grasp_subdomain_1"/>
</dbReference>
<dbReference type="SUPFAM" id="SSF56059">
    <property type="entry name" value="Glutathione synthetase ATP-binding domain-like"/>
    <property type="match status" value="1"/>
</dbReference>
<name>A0A923SI55_9BACT</name>
<dbReference type="PANTHER" id="PTHR21621:SF0">
    <property type="entry name" value="BETA-CITRYLGLUTAMATE SYNTHASE B-RELATED"/>
    <property type="match status" value="1"/>
</dbReference>
<dbReference type="Proteomes" id="UP000603640">
    <property type="component" value="Unassembled WGS sequence"/>
</dbReference>
<keyword evidence="1" id="KW-0067">ATP-binding</keyword>
<dbReference type="InterPro" id="IPR011761">
    <property type="entry name" value="ATP-grasp"/>
</dbReference>